<reference evidence="2" key="1">
    <citation type="journal article" date="2019" name="Int. J. Syst. Evol. Microbiol.">
        <title>The Global Catalogue of Microorganisms (GCM) 10K type strain sequencing project: providing services to taxonomists for standard genome sequencing and annotation.</title>
        <authorList>
            <consortium name="The Broad Institute Genomics Platform"/>
            <consortium name="The Broad Institute Genome Sequencing Center for Infectious Disease"/>
            <person name="Wu L."/>
            <person name="Ma J."/>
        </authorList>
    </citation>
    <scope>NUCLEOTIDE SEQUENCE [LARGE SCALE GENOMIC DNA]</scope>
    <source>
        <strain evidence="2">CGMCC 1.18575</strain>
    </source>
</reference>
<protein>
    <submittedName>
        <fullName evidence="1">Histidine phosphatase family protein</fullName>
    </submittedName>
</protein>
<dbReference type="InterPro" id="IPR013078">
    <property type="entry name" value="His_Pase_superF_clade-1"/>
</dbReference>
<evidence type="ECO:0000313" key="2">
    <source>
        <dbReference type="Proteomes" id="UP001596113"/>
    </source>
</evidence>
<dbReference type="CDD" id="cd07067">
    <property type="entry name" value="HP_PGM_like"/>
    <property type="match status" value="1"/>
</dbReference>
<organism evidence="1 2">
    <name type="scientific">Cohnella soli</name>
    <dbReference type="NCBI Taxonomy" id="425005"/>
    <lineage>
        <taxon>Bacteria</taxon>
        <taxon>Bacillati</taxon>
        <taxon>Bacillota</taxon>
        <taxon>Bacilli</taxon>
        <taxon>Bacillales</taxon>
        <taxon>Paenibacillaceae</taxon>
        <taxon>Cohnella</taxon>
    </lineage>
</organism>
<gene>
    <name evidence="1" type="ORF">ACFPOF_20180</name>
</gene>
<name>A0ABW0HWZ7_9BACL</name>
<dbReference type="InterPro" id="IPR001345">
    <property type="entry name" value="PG/BPGM_mutase_AS"/>
</dbReference>
<dbReference type="Pfam" id="PF00300">
    <property type="entry name" value="His_Phos_1"/>
    <property type="match status" value="1"/>
</dbReference>
<accession>A0ABW0HWZ7</accession>
<proteinExistence type="predicted"/>
<dbReference type="Gene3D" id="3.40.50.1240">
    <property type="entry name" value="Phosphoglycerate mutase-like"/>
    <property type="match status" value="1"/>
</dbReference>
<dbReference type="InterPro" id="IPR050275">
    <property type="entry name" value="PGM_Phosphatase"/>
</dbReference>
<dbReference type="PANTHER" id="PTHR48100">
    <property type="entry name" value="BROAD-SPECIFICITY PHOSPHATASE YOR283W-RELATED"/>
    <property type="match status" value="1"/>
</dbReference>
<dbReference type="RefSeq" id="WP_378135928.1">
    <property type="nucleotide sequence ID" value="NZ_JBHSMI010000028.1"/>
</dbReference>
<comment type="caution">
    <text evidence="1">The sequence shown here is derived from an EMBL/GenBank/DDBJ whole genome shotgun (WGS) entry which is preliminary data.</text>
</comment>
<dbReference type="Proteomes" id="UP001596113">
    <property type="component" value="Unassembled WGS sequence"/>
</dbReference>
<dbReference type="SUPFAM" id="SSF53254">
    <property type="entry name" value="Phosphoglycerate mutase-like"/>
    <property type="match status" value="1"/>
</dbReference>
<sequence length="206" mass="23322">MTRIYLLRHGETEWNHQGNRYCGITDISLNAQGERQAHLTGYALRSASITAVYCSPLQRSRQTASIIGQMLNLVPTVDERLYEIDFGLWEGLSRREIEETYGPEWAAWTRDTDTYRAGTTGNTGAEIAQRYQLFANEQSAKHAEESILIIGHNTANRLFITATLDLPCRKYRSITQHNCGISIADRLDEEYVWIQINGTAHLATNG</sequence>
<dbReference type="EMBL" id="JBHSMI010000028">
    <property type="protein sequence ID" value="MFC5405068.1"/>
    <property type="molecule type" value="Genomic_DNA"/>
</dbReference>
<dbReference type="SMART" id="SM00855">
    <property type="entry name" value="PGAM"/>
    <property type="match status" value="1"/>
</dbReference>
<keyword evidence="2" id="KW-1185">Reference proteome</keyword>
<dbReference type="InterPro" id="IPR029033">
    <property type="entry name" value="His_PPase_superfam"/>
</dbReference>
<evidence type="ECO:0000313" key="1">
    <source>
        <dbReference type="EMBL" id="MFC5405068.1"/>
    </source>
</evidence>
<dbReference type="PROSITE" id="PS00175">
    <property type="entry name" value="PG_MUTASE"/>
    <property type="match status" value="1"/>
</dbReference>
<dbReference type="PIRSF" id="PIRSF000709">
    <property type="entry name" value="6PFK_2-Ptase"/>
    <property type="match status" value="1"/>
</dbReference>